<evidence type="ECO:0000256" key="1">
    <source>
        <dbReference type="ARBA" id="ARBA00023026"/>
    </source>
</evidence>
<dbReference type="Gene3D" id="2.40.10.10">
    <property type="entry name" value="Trypsin-like serine proteases"/>
    <property type="match status" value="2"/>
</dbReference>
<dbReference type="Pfam" id="PF13365">
    <property type="entry name" value="Trypsin_2"/>
    <property type="match status" value="1"/>
</dbReference>
<keyword evidence="1" id="KW-0843">Virulence</keyword>
<dbReference type="AlphaFoldDB" id="A0A6G0XEK6"/>
<dbReference type="GO" id="GO:0006508">
    <property type="term" value="P:proteolysis"/>
    <property type="evidence" value="ECO:0007669"/>
    <property type="project" value="UniProtKB-KW"/>
</dbReference>
<feature type="signal peptide" evidence="5">
    <location>
        <begin position="1"/>
        <end position="16"/>
    </location>
</feature>
<dbReference type="PROSITE" id="PS00135">
    <property type="entry name" value="TRYPSIN_SER"/>
    <property type="match status" value="1"/>
</dbReference>
<protein>
    <recommendedName>
        <fullName evidence="6">Peptidase S1 domain-containing protein</fullName>
    </recommendedName>
</protein>
<evidence type="ECO:0000256" key="5">
    <source>
        <dbReference type="SAM" id="SignalP"/>
    </source>
</evidence>
<dbReference type="InterPro" id="IPR001254">
    <property type="entry name" value="Trypsin_dom"/>
</dbReference>
<feature type="region of interest" description="Disordered" evidence="4">
    <location>
        <begin position="650"/>
        <end position="727"/>
    </location>
</feature>
<dbReference type="InterPro" id="IPR043504">
    <property type="entry name" value="Peptidase_S1_PA_chymotrypsin"/>
</dbReference>
<dbReference type="PANTHER" id="PTHR36234">
    <property type="entry name" value="LYSYL ENDOPEPTIDASE"/>
    <property type="match status" value="1"/>
</dbReference>
<dbReference type="PANTHER" id="PTHR36234:SF5">
    <property type="entry name" value="LYSYL ENDOPEPTIDASE"/>
    <property type="match status" value="1"/>
</dbReference>
<feature type="compositionally biased region" description="Low complexity" evidence="4">
    <location>
        <begin position="650"/>
        <end position="710"/>
    </location>
</feature>
<dbReference type="PROSITE" id="PS50240">
    <property type="entry name" value="TRYPSIN_DOM"/>
    <property type="match status" value="1"/>
</dbReference>
<keyword evidence="3" id="KW-0720">Serine protease</keyword>
<dbReference type="InterPro" id="IPR018114">
    <property type="entry name" value="TRYPSIN_HIS"/>
</dbReference>
<evidence type="ECO:0000256" key="4">
    <source>
        <dbReference type="SAM" id="MobiDB-lite"/>
    </source>
</evidence>
<dbReference type="PRINTS" id="PR00722">
    <property type="entry name" value="CHYMOTRYPSIN"/>
</dbReference>
<feature type="compositionally biased region" description="Polar residues" evidence="4">
    <location>
        <begin position="718"/>
        <end position="727"/>
    </location>
</feature>
<dbReference type="SMART" id="SM00020">
    <property type="entry name" value="Tryp_SPc"/>
    <property type="match status" value="1"/>
</dbReference>
<keyword evidence="3" id="KW-0645">Protease</keyword>
<evidence type="ECO:0000256" key="2">
    <source>
        <dbReference type="ARBA" id="ARBA00023157"/>
    </source>
</evidence>
<dbReference type="VEuPathDB" id="FungiDB:AeMF1_006912"/>
<dbReference type="InterPro" id="IPR001314">
    <property type="entry name" value="Peptidase_S1A"/>
</dbReference>
<keyword evidence="5" id="KW-0732">Signal</keyword>
<dbReference type="EMBL" id="VJMJ01000071">
    <property type="protein sequence ID" value="KAF0738601.1"/>
    <property type="molecule type" value="Genomic_DNA"/>
</dbReference>
<dbReference type="CDD" id="cd00190">
    <property type="entry name" value="Tryp_SPc"/>
    <property type="match status" value="1"/>
</dbReference>
<accession>A0A6G0XEK6</accession>
<comment type="caution">
    <text evidence="7">The sequence shown here is derived from an EMBL/GenBank/DDBJ whole genome shotgun (WGS) entry which is preliminary data.</text>
</comment>
<feature type="domain" description="Peptidase S1" evidence="6">
    <location>
        <begin position="21"/>
        <end position="246"/>
    </location>
</feature>
<proteinExistence type="predicted"/>
<name>A0A6G0XEK6_9STRA</name>
<evidence type="ECO:0000313" key="8">
    <source>
        <dbReference type="Proteomes" id="UP000481153"/>
    </source>
</evidence>
<dbReference type="FunFam" id="2.40.10.10:FF:000002">
    <property type="entry name" value="Transmembrane protease serine"/>
    <property type="match status" value="1"/>
</dbReference>
<dbReference type="InterPro" id="IPR009003">
    <property type="entry name" value="Peptidase_S1_PA"/>
</dbReference>
<dbReference type="InterPro" id="IPR033116">
    <property type="entry name" value="TRYPSIN_SER"/>
</dbReference>
<sequence>MKLVYALTALAAPVAAQGIEIVGGTEAAIGQHLYLSSLRKTTDGETQCGGSLIAPNVILTAAHCSVLTNYGLKYAVVGTQYNGGTQYGETIAIKQQIVHPKYDKNSNTYDFAIYILASNSKQTPVKVSFDTVGANVPVVVRGWGAIREKGPEPDVLLELGINTLDNARCANLLSGYNVDSTMICAGGQAGKDSCQGDSGGPLTLESSGQESLVGVVSWGIGCAQANQPGVYSRISAARDFIEPYISSSPTVAPSTKPTPVVPTTTKPSVCGTCNYCYYPAGVRCLTTFTKSDCSYYNANYAPTGQVFSHIIRQDDATYIAPHFSQLNIPPGGVLEISDLEGNQKVRYTGSRDDFYAEYIRGPVAVISYYPPDTNQVESESDAVAFKVDKYASGFPSSLNSNIEAICVVVGNQMAFRAEQPASAQAVPTDQKTGDGLGLLVLGRVRVFHAHNRLGLDARRDNGKSGEFHKGEHGALKASESLGLRSNQTLDCPNNTVQLACVGETVATSAQFIYTSVDNDYTLVKLNLKSGVDLSKYGYLQARESGPVLNEPTYIPQHPGGKPIRLATVLDNGKVGTVESLSISSCKADEIGYTLDTEGGASGSPVLSTTENVVVALHNCGGCLNGAIKINKVVAQLKGLGYLPANAIAGSAPTPSTTSAPTTGPTTAPTTTKATTAPTPAPTTTKTTTKLTPAPTTSSPKTTKPTTKAPLLFAERAPSATTPTAMNV</sequence>
<keyword evidence="3" id="KW-0378">Hydrolase</keyword>
<dbReference type="Pfam" id="PF00089">
    <property type="entry name" value="Trypsin"/>
    <property type="match status" value="1"/>
</dbReference>
<keyword evidence="8" id="KW-1185">Reference proteome</keyword>
<feature type="chain" id="PRO_5026030846" description="Peptidase S1 domain-containing protein" evidence="5">
    <location>
        <begin position="17"/>
        <end position="727"/>
    </location>
</feature>
<evidence type="ECO:0000313" key="7">
    <source>
        <dbReference type="EMBL" id="KAF0738601.1"/>
    </source>
</evidence>
<keyword evidence="2" id="KW-1015">Disulfide bond</keyword>
<dbReference type="VEuPathDB" id="FungiDB:AeMF1_004699"/>
<organism evidence="7 8">
    <name type="scientific">Aphanomyces euteiches</name>
    <dbReference type="NCBI Taxonomy" id="100861"/>
    <lineage>
        <taxon>Eukaryota</taxon>
        <taxon>Sar</taxon>
        <taxon>Stramenopiles</taxon>
        <taxon>Oomycota</taxon>
        <taxon>Saprolegniomycetes</taxon>
        <taxon>Saprolegniales</taxon>
        <taxon>Verrucalvaceae</taxon>
        <taxon>Aphanomyces</taxon>
    </lineage>
</organism>
<evidence type="ECO:0000259" key="6">
    <source>
        <dbReference type="PROSITE" id="PS50240"/>
    </source>
</evidence>
<dbReference type="PROSITE" id="PS00134">
    <property type="entry name" value="TRYPSIN_HIS"/>
    <property type="match status" value="1"/>
</dbReference>
<evidence type="ECO:0000256" key="3">
    <source>
        <dbReference type="RuleBase" id="RU363034"/>
    </source>
</evidence>
<gene>
    <name evidence="7" type="ORF">Ae201684_005529</name>
</gene>
<dbReference type="Proteomes" id="UP000481153">
    <property type="component" value="Unassembled WGS sequence"/>
</dbReference>
<dbReference type="SUPFAM" id="SSF50494">
    <property type="entry name" value="Trypsin-like serine proteases"/>
    <property type="match status" value="2"/>
</dbReference>
<reference evidence="7 8" key="1">
    <citation type="submission" date="2019-07" db="EMBL/GenBank/DDBJ databases">
        <title>Genomics analysis of Aphanomyces spp. identifies a new class of oomycete effector associated with host adaptation.</title>
        <authorList>
            <person name="Gaulin E."/>
        </authorList>
    </citation>
    <scope>NUCLEOTIDE SEQUENCE [LARGE SCALE GENOMIC DNA]</scope>
    <source>
        <strain evidence="7 8">ATCC 201684</strain>
    </source>
</reference>
<dbReference type="GO" id="GO:0004252">
    <property type="term" value="F:serine-type endopeptidase activity"/>
    <property type="evidence" value="ECO:0007669"/>
    <property type="project" value="InterPro"/>
</dbReference>